<dbReference type="InterPro" id="IPR016828">
    <property type="entry name" value="Alpha-L-arabinofuranosidase"/>
</dbReference>
<dbReference type="GO" id="GO:0005975">
    <property type="term" value="P:carbohydrate metabolic process"/>
    <property type="evidence" value="ECO:0007669"/>
    <property type="project" value="InterPro"/>
</dbReference>
<dbReference type="InterPro" id="IPR006710">
    <property type="entry name" value="Glyco_hydro_43"/>
</dbReference>
<evidence type="ECO:0000256" key="8">
    <source>
        <dbReference type="SAM" id="SignalP"/>
    </source>
</evidence>
<proteinExistence type="inferred from homology"/>
<dbReference type="CDD" id="cd18820">
    <property type="entry name" value="GH43_LbAraf43-like"/>
    <property type="match status" value="1"/>
</dbReference>
<comment type="similarity">
    <text evidence="1 6">Belongs to the glycosyl hydrolase 43 family.</text>
</comment>
<dbReference type="GO" id="GO:0004553">
    <property type="term" value="F:hydrolase activity, hydrolyzing O-glycosyl compounds"/>
    <property type="evidence" value="ECO:0007669"/>
    <property type="project" value="InterPro"/>
</dbReference>
<feature type="region of interest" description="Disordered" evidence="7">
    <location>
        <begin position="329"/>
        <end position="352"/>
    </location>
</feature>
<accession>A0A7W5JVK4</accession>
<dbReference type="EMBL" id="JACHZG010000001">
    <property type="protein sequence ID" value="MBB3327162.1"/>
    <property type="molecule type" value="Genomic_DNA"/>
</dbReference>
<gene>
    <name evidence="9" type="ORF">FHX39_002106</name>
</gene>
<feature type="signal peptide" evidence="8">
    <location>
        <begin position="1"/>
        <end position="22"/>
    </location>
</feature>
<evidence type="ECO:0000256" key="2">
    <source>
        <dbReference type="ARBA" id="ARBA00022729"/>
    </source>
</evidence>
<reference evidence="9 10" key="1">
    <citation type="submission" date="2020-08" db="EMBL/GenBank/DDBJ databases">
        <title>Sequencing the genomes of 1000 actinobacteria strains.</title>
        <authorList>
            <person name="Klenk H.-P."/>
        </authorList>
    </citation>
    <scope>NUCLEOTIDE SEQUENCE [LARGE SCALE GENOMIC DNA]</scope>
    <source>
        <strain evidence="9 10">DSM 11053</strain>
    </source>
</reference>
<evidence type="ECO:0000256" key="3">
    <source>
        <dbReference type="ARBA" id="ARBA00022801"/>
    </source>
</evidence>
<dbReference type="AlphaFoldDB" id="A0A7W5JVK4"/>
<comment type="caution">
    <text evidence="9">The sequence shown here is derived from an EMBL/GenBank/DDBJ whole genome shotgun (WGS) entry which is preliminary data.</text>
</comment>
<dbReference type="PANTHER" id="PTHR43817">
    <property type="entry name" value="GLYCOSYL HYDROLASE"/>
    <property type="match status" value="1"/>
</dbReference>
<evidence type="ECO:0000256" key="4">
    <source>
        <dbReference type="ARBA" id="ARBA00023295"/>
    </source>
</evidence>
<keyword evidence="3 6" id="KW-0378">Hydrolase</keyword>
<evidence type="ECO:0000256" key="1">
    <source>
        <dbReference type="ARBA" id="ARBA00009865"/>
    </source>
</evidence>
<keyword evidence="10" id="KW-1185">Reference proteome</keyword>
<feature type="site" description="Important for catalytic activity, responsible for pKa modulation of the active site Glu and correct orientation of both the proton donor and substrate" evidence="5">
    <location>
        <position position="158"/>
    </location>
</feature>
<dbReference type="SUPFAM" id="SSF75005">
    <property type="entry name" value="Arabinanase/levansucrase/invertase"/>
    <property type="match status" value="1"/>
</dbReference>
<evidence type="ECO:0000313" key="9">
    <source>
        <dbReference type="EMBL" id="MBB3327162.1"/>
    </source>
</evidence>
<dbReference type="RefSeq" id="WP_183338195.1">
    <property type="nucleotide sequence ID" value="NZ_JACHZG010000001.1"/>
</dbReference>
<dbReference type="InterPro" id="IPR023296">
    <property type="entry name" value="Glyco_hydro_beta-prop_sf"/>
</dbReference>
<dbReference type="PROSITE" id="PS51257">
    <property type="entry name" value="PROKAR_LIPOPROTEIN"/>
    <property type="match status" value="1"/>
</dbReference>
<dbReference type="Gene3D" id="2.115.10.20">
    <property type="entry name" value="Glycosyl hydrolase domain, family 43"/>
    <property type="match status" value="1"/>
</dbReference>
<evidence type="ECO:0000313" key="10">
    <source>
        <dbReference type="Proteomes" id="UP000565572"/>
    </source>
</evidence>
<dbReference type="PANTHER" id="PTHR43817:SF1">
    <property type="entry name" value="HYDROLASE, FAMILY 43, PUTATIVE (AFU_ORTHOLOGUE AFUA_3G01660)-RELATED"/>
    <property type="match status" value="1"/>
</dbReference>
<evidence type="ECO:0000256" key="6">
    <source>
        <dbReference type="RuleBase" id="RU361187"/>
    </source>
</evidence>
<dbReference type="Proteomes" id="UP000565572">
    <property type="component" value="Unassembled WGS sequence"/>
</dbReference>
<organism evidence="9 10">
    <name type="scientific">Microlunatus antarcticus</name>
    <dbReference type="NCBI Taxonomy" id="53388"/>
    <lineage>
        <taxon>Bacteria</taxon>
        <taxon>Bacillati</taxon>
        <taxon>Actinomycetota</taxon>
        <taxon>Actinomycetes</taxon>
        <taxon>Propionibacteriales</taxon>
        <taxon>Propionibacteriaceae</taxon>
        <taxon>Microlunatus</taxon>
    </lineage>
</organism>
<keyword evidence="2 8" id="KW-0732">Signal</keyword>
<evidence type="ECO:0000256" key="7">
    <source>
        <dbReference type="SAM" id="MobiDB-lite"/>
    </source>
</evidence>
<evidence type="ECO:0000256" key="5">
    <source>
        <dbReference type="PIRSR" id="PIRSR606710-2"/>
    </source>
</evidence>
<name>A0A7W5JVK4_9ACTN</name>
<sequence>MRRGWPAALVAVLLLVAACSGGAPSGPAASPTETAGAAMLNNPVLGQGADPFVVFTDGQYHQVLSSGNDLVMRRATSLATLSTAPEQTIFTGGADGSPCCEWWAPEVHQIGGRWYVYVAADDGDNENHRTYVLSADTITGPYAFEGQLQLPGDRWAIDATVFAVGDVSYVAWSGWPGDKNGEQDLYLAQLSSPTKVAGKAVRISRPELAWETHAGDVGVLVNEGPAALVRDRRVFLTYSGSGCWTPEYALGMLTADASANLLDPASWTKSPEPVFAPAEGSGLYGTGHNNFFTSPDGTQTWLVYHAVTTPEGSCGDDREVYAQPITFAADGTPQLGTPSAGDVPLPSGDPGR</sequence>
<keyword evidence="4 6" id="KW-0326">Glycosidase</keyword>
<dbReference type="Pfam" id="PF04616">
    <property type="entry name" value="Glyco_hydro_43"/>
    <property type="match status" value="1"/>
</dbReference>
<dbReference type="PIRSF" id="PIRSF025414">
    <property type="entry name" value="Alpha-L-arabinofuranosidase"/>
    <property type="match status" value="1"/>
</dbReference>
<protein>
    <submittedName>
        <fullName evidence="9">GH43 family beta-xylosidase</fullName>
    </submittedName>
</protein>
<feature type="chain" id="PRO_5038599102" evidence="8">
    <location>
        <begin position="23"/>
        <end position="352"/>
    </location>
</feature>